<dbReference type="EMBL" id="JAIWYP010000003">
    <property type="protein sequence ID" value="KAH3855860.1"/>
    <property type="molecule type" value="Genomic_DNA"/>
</dbReference>
<name>A0A9D4LC61_DREPO</name>
<dbReference type="Proteomes" id="UP000828390">
    <property type="component" value="Unassembled WGS sequence"/>
</dbReference>
<sequence>MFDGYWSLNGTIQLQSSPCSLHVHMFQHRNLFRPLSDNPVRNQSNLSRRIYYSLYYKAVHHHINPKHRIRPNLSDYDRKVLIIVDQVRILYTDPLPFKSANDTFLPSLGLSPTLSVNCLGNLWPCGPARYNGKSGHP</sequence>
<protein>
    <submittedName>
        <fullName evidence="1">Uncharacterized protein</fullName>
    </submittedName>
</protein>
<evidence type="ECO:0000313" key="2">
    <source>
        <dbReference type="Proteomes" id="UP000828390"/>
    </source>
</evidence>
<keyword evidence="2" id="KW-1185">Reference proteome</keyword>
<comment type="caution">
    <text evidence="1">The sequence shown here is derived from an EMBL/GenBank/DDBJ whole genome shotgun (WGS) entry which is preliminary data.</text>
</comment>
<reference evidence="1" key="1">
    <citation type="journal article" date="2019" name="bioRxiv">
        <title>The Genome of the Zebra Mussel, Dreissena polymorpha: A Resource for Invasive Species Research.</title>
        <authorList>
            <person name="McCartney M.A."/>
            <person name="Auch B."/>
            <person name="Kono T."/>
            <person name="Mallez S."/>
            <person name="Zhang Y."/>
            <person name="Obille A."/>
            <person name="Becker A."/>
            <person name="Abrahante J.E."/>
            <person name="Garbe J."/>
            <person name="Badalamenti J.P."/>
            <person name="Herman A."/>
            <person name="Mangelson H."/>
            <person name="Liachko I."/>
            <person name="Sullivan S."/>
            <person name="Sone E.D."/>
            <person name="Koren S."/>
            <person name="Silverstein K.A.T."/>
            <person name="Beckman K.B."/>
            <person name="Gohl D.M."/>
        </authorList>
    </citation>
    <scope>NUCLEOTIDE SEQUENCE</scope>
    <source>
        <strain evidence="1">Duluth1</strain>
        <tissue evidence="1">Whole animal</tissue>
    </source>
</reference>
<organism evidence="1 2">
    <name type="scientific">Dreissena polymorpha</name>
    <name type="common">Zebra mussel</name>
    <name type="synonym">Mytilus polymorpha</name>
    <dbReference type="NCBI Taxonomy" id="45954"/>
    <lineage>
        <taxon>Eukaryota</taxon>
        <taxon>Metazoa</taxon>
        <taxon>Spiralia</taxon>
        <taxon>Lophotrochozoa</taxon>
        <taxon>Mollusca</taxon>
        <taxon>Bivalvia</taxon>
        <taxon>Autobranchia</taxon>
        <taxon>Heteroconchia</taxon>
        <taxon>Euheterodonta</taxon>
        <taxon>Imparidentia</taxon>
        <taxon>Neoheterodontei</taxon>
        <taxon>Myida</taxon>
        <taxon>Dreissenoidea</taxon>
        <taxon>Dreissenidae</taxon>
        <taxon>Dreissena</taxon>
    </lineage>
</organism>
<dbReference type="AlphaFoldDB" id="A0A9D4LC61"/>
<reference evidence="1" key="2">
    <citation type="submission" date="2020-11" db="EMBL/GenBank/DDBJ databases">
        <authorList>
            <person name="McCartney M.A."/>
            <person name="Auch B."/>
            <person name="Kono T."/>
            <person name="Mallez S."/>
            <person name="Becker A."/>
            <person name="Gohl D.M."/>
            <person name="Silverstein K.A.T."/>
            <person name="Koren S."/>
            <person name="Bechman K.B."/>
            <person name="Herman A."/>
            <person name="Abrahante J.E."/>
            <person name="Garbe J."/>
        </authorList>
    </citation>
    <scope>NUCLEOTIDE SEQUENCE</scope>
    <source>
        <strain evidence="1">Duluth1</strain>
        <tissue evidence="1">Whole animal</tissue>
    </source>
</reference>
<evidence type="ECO:0000313" key="1">
    <source>
        <dbReference type="EMBL" id="KAH3855860.1"/>
    </source>
</evidence>
<proteinExistence type="predicted"/>
<gene>
    <name evidence="1" type="ORF">DPMN_098430</name>
</gene>
<accession>A0A9D4LC61</accession>